<evidence type="ECO:0000313" key="2">
    <source>
        <dbReference type="EMBL" id="EMD30887.1"/>
    </source>
</evidence>
<keyword evidence="3" id="KW-1185">Reference proteome</keyword>
<keyword evidence="1" id="KW-0040">ANK repeat</keyword>
<dbReference type="HOGENOM" id="CLU_461560_0_0_1"/>
<evidence type="ECO:0000256" key="1">
    <source>
        <dbReference type="PROSITE-ProRule" id="PRU00023"/>
    </source>
</evidence>
<dbReference type="EMBL" id="KB445830">
    <property type="protein sequence ID" value="EMD30887.1"/>
    <property type="molecule type" value="Genomic_DNA"/>
</dbReference>
<gene>
    <name evidence="2" type="ORF">CERSUDRAFT_163665</name>
</gene>
<protein>
    <submittedName>
        <fullName evidence="2">Uncharacterized protein</fullName>
    </submittedName>
</protein>
<reference evidence="2 3" key="1">
    <citation type="journal article" date="2012" name="Proc. Natl. Acad. Sci. U.S.A.">
        <title>Comparative genomics of Ceriporiopsis subvermispora and Phanerochaete chrysosporium provide insight into selective ligninolysis.</title>
        <authorList>
            <person name="Fernandez-Fueyo E."/>
            <person name="Ruiz-Duenas F.J."/>
            <person name="Ferreira P."/>
            <person name="Floudas D."/>
            <person name="Hibbett D.S."/>
            <person name="Canessa P."/>
            <person name="Larrondo L.F."/>
            <person name="James T.Y."/>
            <person name="Seelenfreund D."/>
            <person name="Lobos S."/>
            <person name="Polanco R."/>
            <person name="Tello M."/>
            <person name="Honda Y."/>
            <person name="Watanabe T."/>
            <person name="Watanabe T."/>
            <person name="Ryu J.S."/>
            <person name="Kubicek C.P."/>
            <person name="Schmoll M."/>
            <person name="Gaskell J."/>
            <person name="Hammel K.E."/>
            <person name="St John F.J."/>
            <person name="Vanden Wymelenberg A."/>
            <person name="Sabat G."/>
            <person name="Splinter BonDurant S."/>
            <person name="Syed K."/>
            <person name="Yadav J.S."/>
            <person name="Doddapaneni H."/>
            <person name="Subramanian V."/>
            <person name="Lavin J.L."/>
            <person name="Oguiza J.A."/>
            <person name="Perez G."/>
            <person name="Pisabarro A.G."/>
            <person name="Ramirez L."/>
            <person name="Santoyo F."/>
            <person name="Master E."/>
            <person name="Coutinho P.M."/>
            <person name="Henrissat B."/>
            <person name="Lombard V."/>
            <person name="Magnuson J.K."/>
            <person name="Kuees U."/>
            <person name="Hori C."/>
            <person name="Igarashi K."/>
            <person name="Samejima M."/>
            <person name="Held B.W."/>
            <person name="Barry K.W."/>
            <person name="LaButti K.M."/>
            <person name="Lapidus A."/>
            <person name="Lindquist E.A."/>
            <person name="Lucas S.M."/>
            <person name="Riley R."/>
            <person name="Salamov A.A."/>
            <person name="Hoffmeister D."/>
            <person name="Schwenk D."/>
            <person name="Hadar Y."/>
            <person name="Yarden O."/>
            <person name="de Vries R.P."/>
            <person name="Wiebenga A."/>
            <person name="Stenlid J."/>
            <person name="Eastwood D."/>
            <person name="Grigoriev I.V."/>
            <person name="Berka R.M."/>
            <person name="Blanchette R.A."/>
            <person name="Kersten P."/>
            <person name="Martinez A.T."/>
            <person name="Vicuna R."/>
            <person name="Cullen D."/>
        </authorList>
    </citation>
    <scope>NUCLEOTIDE SEQUENCE [LARGE SCALE GENOMIC DNA]</scope>
    <source>
        <strain evidence="2 3">B</strain>
    </source>
</reference>
<accession>M2QY83</accession>
<dbReference type="InterPro" id="IPR002110">
    <property type="entry name" value="Ankyrin_rpt"/>
</dbReference>
<dbReference type="AlphaFoldDB" id="M2QY83"/>
<feature type="repeat" description="ANK" evidence="1">
    <location>
        <begin position="248"/>
        <end position="280"/>
    </location>
</feature>
<evidence type="ECO:0000313" key="3">
    <source>
        <dbReference type="Proteomes" id="UP000016930"/>
    </source>
</evidence>
<proteinExistence type="predicted"/>
<dbReference type="Proteomes" id="UP000016930">
    <property type="component" value="Unassembled WGS sequence"/>
</dbReference>
<dbReference type="STRING" id="914234.M2QY83"/>
<dbReference type="OrthoDB" id="2753421at2759"/>
<organism evidence="2 3">
    <name type="scientific">Ceriporiopsis subvermispora (strain B)</name>
    <name type="common">White-rot fungus</name>
    <name type="synonym">Gelatoporia subvermispora</name>
    <dbReference type="NCBI Taxonomy" id="914234"/>
    <lineage>
        <taxon>Eukaryota</taxon>
        <taxon>Fungi</taxon>
        <taxon>Dikarya</taxon>
        <taxon>Basidiomycota</taxon>
        <taxon>Agaricomycotina</taxon>
        <taxon>Agaricomycetes</taxon>
        <taxon>Polyporales</taxon>
        <taxon>Gelatoporiaceae</taxon>
        <taxon>Gelatoporia</taxon>
    </lineage>
</organism>
<sequence>MPDNAHPHVLSYLSLSVSHPLHLEVARLSAVQINRAHYHGGFLEVIGGVSQELKDFSEALFDKHGRLKYDLINHEYLKGSGVWGREMDNGLLLYIESVMVEASFRNAGLASWMLNKLIQSEHVALSGFMICLPAPIIEPTNEVNFTAQVELVVNFFRKNGYRRIGRTSFFAYTPNTTHPSHNLTASEDPDRRQIESQDLHSVPTQARAARYVVHSIIVASSTQSVSLMDVVSRPYERDPTSVRQRDSSGLSPLHLAALAHSLGAVNALLSLPPEAGVYDDLSSRDNADCDTPLETCEREMRNLRGCRESSKQAWYGYPDDALRVILALRRAAGEEIEESDEEYIKKRKWGCTCGQCIVGWLSLRMKYRLHATAKGLYNIMGIRTPTFINHHSLAPGLYHCCPTLEFIPSHIRPSLYKSFYQAYRLVFIAASRVLEKHGEFCLPTTRAVLETMLLGEVQNYANHWSRGRGEFFFKKGGKVEYALDCVMHAAIDQSPLGNGEFDRLRERDEEWNALPRCVNDLEFEMVRQQIGLDPSQKWGPYVLGEDAES</sequence>
<name>M2QY83_CERS8</name>
<dbReference type="PROSITE" id="PS50088">
    <property type="entry name" value="ANK_REPEAT"/>
    <property type="match status" value="1"/>
</dbReference>